<proteinExistence type="predicted"/>
<gene>
    <name evidence="2" type="ORF">ABID43_004121</name>
</gene>
<accession>A0ABV2LA92</accession>
<dbReference type="Proteomes" id="UP001549145">
    <property type="component" value="Unassembled WGS sequence"/>
</dbReference>
<reference evidence="2 3" key="1">
    <citation type="submission" date="2024-06" db="EMBL/GenBank/DDBJ databases">
        <title>Genomic Encyclopedia of Type Strains, Phase IV (KMG-IV): sequencing the most valuable type-strain genomes for metagenomic binning, comparative biology and taxonomic classification.</title>
        <authorList>
            <person name="Goeker M."/>
        </authorList>
    </citation>
    <scope>NUCLEOTIDE SEQUENCE [LARGE SCALE GENOMIC DNA]</scope>
    <source>
        <strain evidence="2 3">DSM 21331</strain>
    </source>
</reference>
<dbReference type="RefSeq" id="WP_238282275.1">
    <property type="nucleotide sequence ID" value="NZ_BPQL01000161.1"/>
</dbReference>
<sequence length="68" mass="7260">MTKRKTDKALIRARRQTGMSIKVGPFFLQSRGPIAVLAAAFIIMAYLSVAYTPMSLPEGMTGVAASVA</sequence>
<comment type="caution">
    <text evidence="2">The sequence shown here is derived from an EMBL/GenBank/DDBJ whole genome shotgun (WGS) entry which is preliminary data.</text>
</comment>
<dbReference type="EMBL" id="JBEPMM010000016">
    <property type="protein sequence ID" value="MET3694559.1"/>
    <property type="molecule type" value="Genomic_DNA"/>
</dbReference>
<keyword evidence="1" id="KW-0472">Membrane</keyword>
<evidence type="ECO:0000313" key="3">
    <source>
        <dbReference type="Proteomes" id="UP001549145"/>
    </source>
</evidence>
<protein>
    <submittedName>
        <fullName evidence="2">Uncharacterized protein</fullName>
    </submittedName>
</protein>
<organism evidence="2 3">
    <name type="scientific">Methylobacterium goesingense</name>
    <dbReference type="NCBI Taxonomy" id="243690"/>
    <lineage>
        <taxon>Bacteria</taxon>
        <taxon>Pseudomonadati</taxon>
        <taxon>Pseudomonadota</taxon>
        <taxon>Alphaproteobacteria</taxon>
        <taxon>Hyphomicrobiales</taxon>
        <taxon>Methylobacteriaceae</taxon>
        <taxon>Methylobacterium</taxon>
    </lineage>
</organism>
<keyword evidence="1" id="KW-0812">Transmembrane</keyword>
<evidence type="ECO:0000313" key="2">
    <source>
        <dbReference type="EMBL" id="MET3694559.1"/>
    </source>
</evidence>
<keyword evidence="3" id="KW-1185">Reference proteome</keyword>
<feature type="transmembrane region" description="Helical" evidence="1">
    <location>
        <begin position="32"/>
        <end position="51"/>
    </location>
</feature>
<name>A0ABV2LA92_9HYPH</name>
<evidence type="ECO:0000256" key="1">
    <source>
        <dbReference type="SAM" id="Phobius"/>
    </source>
</evidence>
<keyword evidence="1" id="KW-1133">Transmembrane helix</keyword>